<evidence type="ECO:0000313" key="10">
    <source>
        <dbReference type="Proteomes" id="UP000772434"/>
    </source>
</evidence>
<feature type="region of interest" description="Disordered" evidence="6">
    <location>
        <begin position="384"/>
        <end position="404"/>
    </location>
</feature>
<dbReference type="AlphaFoldDB" id="A0A9P5P766"/>
<dbReference type="PROSITE" id="PS51194">
    <property type="entry name" value="HELICASE_CTER"/>
    <property type="match status" value="1"/>
</dbReference>
<accession>A0A9P5P766</accession>
<keyword evidence="9" id="KW-0378">Hydrolase</keyword>
<comment type="similarity">
    <text evidence="1">Belongs to the helicase family. RecQ subfamily.</text>
</comment>
<evidence type="ECO:0000256" key="6">
    <source>
        <dbReference type="SAM" id="MobiDB-lite"/>
    </source>
</evidence>
<evidence type="ECO:0000256" key="1">
    <source>
        <dbReference type="ARBA" id="ARBA00005446"/>
    </source>
</evidence>
<evidence type="ECO:0000259" key="7">
    <source>
        <dbReference type="PROSITE" id="PS51192"/>
    </source>
</evidence>
<sequence length="661" mass="73088">MGDSDKHEKHAYQKKLQQLLGYKLRDFQMQAIMMQLCGKDVVVHAGTGSGKTAIAAAPHLEGKSKGMVTIFVSPLIALQNEQVQTFQKEFKLKSTAVNSSKGRCKPEVLRVHTFMNALASDDQIIIISPEMLLSKRFIDEVLRKPEFTRRILSVVVDEAHVVSHWGSGFRKKYGELGTVRAFLPKDTPMVALSATLPQRVRRDVIKKLQISPDYASIDVGNDRSNVSLVARPIHNAMNSFTDLDFVIPEGVKEAHEIPHTMIYYDNVMGGSDMQDYLSTRLPTKLQDDGVIRLYSAAFSSKYKDTVMEQFRNGKVRILICTDAAGMGCNIPDIEIVVQWKLPGSLSAFVQRAGRAGRNPELRGLAVLLVEKSAYTVNLKKKINNEKGKGSTRSSSKAGCKPEVIGKLHDGSNDGRVEKIEPPIDLDADDEGLSVFFQTGVCRRQVLTKVYRNNEPTLTLGVSCCDLCDPSLLDRTRPAAPSKATRKASVKQSDEPCSEVKDKLHAWRTSTYRRDFSGAMFGPSAILNDSTIEFLASVGPICDKARLKTVLGARWLWLTRYGDEILDIFSSVGIPELESRIKADAAPASGQGKRKFLSTVAETEAPPESPASNAPYYSPNFYGEARYTQYPPPLDYPAQSNVTYPSYGHATPSHPNGHTWPT</sequence>
<gene>
    <name evidence="9" type="ORF">BDP27DRAFT_1386075</name>
</gene>
<evidence type="ECO:0000313" key="9">
    <source>
        <dbReference type="EMBL" id="KAF9058523.1"/>
    </source>
</evidence>
<dbReference type="GO" id="GO:0005694">
    <property type="term" value="C:chromosome"/>
    <property type="evidence" value="ECO:0007669"/>
    <property type="project" value="TreeGrafter"/>
</dbReference>
<dbReference type="OrthoDB" id="10261556at2759"/>
<dbReference type="GO" id="GO:0043138">
    <property type="term" value="F:3'-5' DNA helicase activity"/>
    <property type="evidence" value="ECO:0007669"/>
    <property type="project" value="UniProtKB-EC"/>
</dbReference>
<organism evidence="9 10">
    <name type="scientific">Rhodocollybia butyracea</name>
    <dbReference type="NCBI Taxonomy" id="206335"/>
    <lineage>
        <taxon>Eukaryota</taxon>
        <taxon>Fungi</taxon>
        <taxon>Dikarya</taxon>
        <taxon>Basidiomycota</taxon>
        <taxon>Agaricomycotina</taxon>
        <taxon>Agaricomycetes</taxon>
        <taxon>Agaricomycetidae</taxon>
        <taxon>Agaricales</taxon>
        <taxon>Marasmiineae</taxon>
        <taxon>Omphalotaceae</taxon>
        <taxon>Rhodocollybia</taxon>
    </lineage>
</organism>
<dbReference type="Gene3D" id="3.40.50.300">
    <property type="entry name" value="P-loop containing nucleotide triphosphate hydrolases"/>
    <property type="match status" value="2"/>
</dbReference>
<reference evidence="9" key="1">
    <citation type="submission" date="2020-11" db="EMBL/GenBank/DDBJ databases">
        <authorList>
            <consortium name="DOE Joint Genome Institute"/>
            <person name="Ahrendt S."/>
            <person name="Riley R."/>
            <person name="Andreopoulos W."/>
            <person name="Labutti K."/>
            <person name="Pangilinan J."/>
            <person name="Ruiz-Duenas F.J."/>
            <person name="Barrasa J.M."/>
            <person name="Sanchez-Garcia M."/>
            <person name="Camarero S."/>
            <person name="Miyauchi S."/>
            <person name="Serrano A."/>
            <person name="Linde D."/>
            <person name="Babiker R."/>
            <person name="Drula E."/>
            <person name="Ayuso-Fernandez I."/>
            <person name="Pacheco R."/>
            <person name="Padilla G."/>
            <person name="Ferreira P."/>
            <person name="Barriuso J."/>
            <person name="Kellner H."/>
            <person name="Castanera R."/>
            <person name="Alfaro M."/>
            <person name="Ramirez L."/>
            <person name="Pisabarro A.G."/>
            <person name="Kuo A."/>
            <person name="Tritt A."/>
            <person name="Lipzen A."/>
            <person name="He G."/>
            <person name="Yan M."/>
            <person name="Ng V."/>
            <person name="Cullen D."/>
            <person name="Martin F."/>
            <person name="Rosso M.-N."/>
            <person name="Henrissat B."/>
            <person name="Hibbett D."/>
            <person name="Martinez A.T."/>
            <person name="Grigoriev I.V."/>
        </authorList>
    </citation>
    <scope>NUCLEOTIDE SEQUENCE</scope>
    <source>
        <strain evidence="9">AH 40177</strain>
    </source>
</reference>
<dbReference type="EC" id="5.6.2.4" evidence="5"/>
<dbReference type="PANTHER" id="PTHR13710">
    <property type="entry name" value="DNA HELICASE RECQ FAMILY MEMBER"/>
    <property type="match status" value="1"/>
</dbReference>
<feature type="region of interest" description="Disordered" evidence="6">
    <location>
        <begin position="591"/>
        <end position="614"/>
    </location>
</feature>
<dbReference type="SUPFAM" id="SSF52540">
    <property type="entry name" value="P-loop containing nucleoside triphosphate hydrolases"/>
    <property type="match status" value="1"/>
</dbReference>
<dbReference type="GO" id="GO:0003676">
    <property type="term" value="F:nucleic acid binding"/>
    <property type="evidence" value="ECO:0007669"/>
    <property type="project" value="InterPro"/>
</dbReference>
<dbReference type="Proteomes" id="UP000772434">
    <property type="component" value="Unassembled WGS sequence"/>
</dbReference>
<dbReference type="InterPro" id="IPR001650">
    <property type="entry name" value="Helicase_C-like"/>
</dbReference>
<dbReference type="PANTHER" id="PTHR13710:SF154">
    <property type="entry name" value="RECQ HELICASE, PUTATIVE (AFU_ORTHOLOGUE AFUA_6G14720)-RELATED"/>
    <property type="match status" value="1"/>
</dbReference>
<proteinExistence type="inferred from homology"/>
<dbReference type="InterPro" id="IPR011545">
    <property type="entry name" value="DEAD/DEAH_box_helicase_dom"/>
</dbReference>
<dbReference type="GO" id="GO:0005524">
    <property type="term" value="F:ATP binding"/>
    <property type="evidence" value="ECO:0007669"/>
    <property type="project" value="UniProtKB-KW"/>
</dbReference>
<feature type="domain" description="Helicase C-terminal" evidence="8">
    <location>
        <begin position="242"/>
        <end position="398"/>
    </location>
</feature>
<dbReference type="InterPro" id="IPR027417">
    <property type="entry name" value="P-loop_NTPase"/>
</dbReference>
<dbReference type="Pfam" id="PF00271">
    <property type="entry name" value="Helicase_C"/>
    <property type="match status" value="1"/>
</dbReference>
<dbReference type="GO" id="GO:0000724">
    <property type="term" value="P:double-strand break repair via homologous recombination"/>
    <property type="evidence" value="ECO:0007669"/>
    <property type="project" value="TreeGrafter"/>
</dbReference>
<feature type="domain" description="Helicase ATP-binding" evidence="7">
    <location>
        <begin position="32"/>
        <end position="214"/>
    </location>
</feature>
<dbReference type="PROSITE" id="PS51192">
    <property type="entry name" value="HELICASE_ATP_BIND_1"/>
    <property type="match status" value="1"/>
</dbReference>
<keyword evidence="3" id="KW-0067">ATP-binding</keyword>
<dbReference type="SMART" id="SM00487">
    <property type="entry name" value="DEXDc"/>
    <property type="match status" value="1"/>
</dbReference>
<evidence type="ECO:0000256" key="3">
    <source>
        <dbReference type="ARBA" id="ARBA00022840"/>
    </source>
</evidence>
<evidence type="ECO:0000256" key="2">
    <source>
        <dbReference type="ARBA" id="ARBA00022741"/>
    </source>
</evidence>
<dbReference type="GO" id="GO:0009378">
    <property type="term" value="F:four-way junction helicase activity"/>
    <property type="evidence" value="ECO:0007669"/>
    <property type="project" value="TreeGrafter"/>
</dbReference>
<dbReference type="GO" id="GO:0016787">
    <property type="term" value="F:hydrolase activity"/>
    <property type="evidence" value="ECO:0007669"/>
    <property type="project" value="UniProtKB-KW"/>
</dbReference>
<name>A0A9P5P766_9AGAR</name>
<keyword evidence="2" id="KW-0547">Nucleotide-binding</keyword>
<protein>
    <recommendedName>
        <fullName evidence="5">DNA 3'-5' helicase</fullName>
        <ecNumber evidence="5">5.6.2.4</ecNumber>
    </recommendedName>
</protein>
<evidence type="ECO:0000256" key="5">
    <source>
        <dbReference type="ARBA" id="ARBA00034808"/>
    </source>
</evidence>
<comment type="caution">
    <text evidence="9">The sequence shown here is derived from an EMBL/GenBank/DDBJ whole genome shotgun (WGS) entry which is preliminary data.</text>
</comment>
<keyword evidence="10" id="KW-1185">Reference proteome</keyword>
<dbReference type="GO" id="GO:0005737">
    <property type="term" value="C:cytoplasm"/>
    <property type="evidence" value="ECO:0007669"/>
    <property type="project" value="TreeGrafter"/>
</dbReference>
<dbReference type="SMART" id="SM00490">
    <property type="entry name" value="HELICc"/>
    <property type="match status" value="1"/>
</dbReference>
<comment type="catalytic activity">
    <reaction evidence="4">
        <text>Couples ATP hydrolysis with the unwinding of duplex DNA by translocating in the 3'-5' direction.</text>
        <dbReference type="EC" id="5.6.2.4"/>
    </reaction>
</comment>
<feature type="compositionally biased region" description="Low complexity" evidence="6">
    <location>
        <begin position="603"/>
        <end position="614"/>
    </location>
</feature>
<dbReference type="Pfam" id="PF00270">
    <property type="entry name" value="DEAD"/>
    <property type="match status" value="1"/>
</dbReference>
<evidence type="ECO:0000256" key="4">
    <source>
        <dbReference type="ARBA" id="ARBA00034617"/>
    </source>
</evidence>
<dbReference type="EMBL" id="JADNRY010000370">
    <property type="protein sequence ID" value="KAF9058523.1"/>
    <property type="molecule type" value="Genomic_DNA"/>
</dbReference>
<dbReference type="InterPro" id="IPR014001">
    <property type="entry name" value="Helicase_ATP-bd"/>
</dbReference>
<evidence type="ECO:0000259" key="8">
    <source>
        <dbReference type="PROSITE" id="PS51194"/>
    </source>
</evidence>